<name>A0A6A5URZ2_9PLEO</name>
<dbReference type="Proteomes" id="UP000800036">
    <property type="component" value="Unassembled WGS sequence"/>
</dbReference>
<reference evidence="1" key="1">
    <citation type="journal article" date="2020" name="Stud. Mycol.">
        <title>101 Dothideomycetes genomes: a test case for predicting lifestyles and emergence of pathogens.</title>
        <authorList>
            <person name="Haridas S."/>
            <person name="Albert R."/>
            <person name="Binder M."/>
            <person name="Bloem J."/>
            <person name="Labutti K."/>
            <person name="Salamov A."/>
            <person name="Andreopoulos B."/>
            <person name="Baker S."/>
            <person name="Barry K."/>
            <person name="Bills G."/>
            <person name="Bluhm B."/>
            <person name="Cannon C."/>
            <person name="Castanera R."/>
            <person name="Culley D."/>
            <person name="Daum C."/>
            <person name="Ezra D."/>
            <person name="Gonzalez J."/>
            <person name="Henrissat B."/>
            <person name="Kuo A."/>
            <person name="Liang C."/>
            <person name="Lipzen A."/>
            <person name="Lutzoni F."/>
            <person name="Magnuson J."/>
            <person name="Mondo S."/>
            <person name="Nolan M."/>
            <person name="Ohm R."/>
            <person name="Pangilinan J."/>
            <person name="Park H.-J."/>
            <person name="Ramirez L."/>
            <person name="Alfaro M."/>
            <person name="Sun H."/>
            <person name="Tritt A."/>
            <person name="Yoshinaga Y."/>
            <person name="Zwiers L.-H."/>
            <person name="Turgeon B."/>
            <person name="Goodwin S."/>
            <person name="Spatafora J."/>
            <person name="Crous P."/>
            <person name="Grigoriev I."/>
        </authorList>
    </citation>
    <scope>NUCLEOTIDE SEQUENCE</scope>
    <source>
        <strain evidence="1">CBS 107.79</strain>
    </source>
</reference>
<sequence>MYCNADLSDIRINIRPERPEELYKVEPASFDEEAYLRHDRQAIFERRRAGSVDFSMTDDDDSASHSPVKLQNLYLPTIAKAVSQRSTGLRMSASGRLALVLCVFFHELQSGVFPLRDRHHNLSLYTNTWRIKKTISSQATGTRFERERALKENTPRS</sequence>
<evidence type="ECO:0000313" key="2">
    <source>
        <dbReference type="Proteomes" id="UP000800036"/>
    </source>
</evidence>
<gene>
    <name evidence="1" type="ORF">BU23DRAFT_572970</name>
</gene>
<protein>
    <submittedName>
        <fullName evidence="1">Uncharacterized protein</fullName>
    </submittedName>
</protein>
<dbReference type="AlphaFoldDB" id="A0A6A5URZ2"/>
<proteinExistence type="predicted"/>
<evidence type="ECO:0000313" key="1">
    <source>
        <dbReference type="EMBL" id="KAF1967655.1"/>
    </source>
</evidence>
<keyword evidence="2" id="KW-1185">Reference proteome</keyword>
<dbReference type="EMBL" id="ML976729">
    <property type="protein sequence ID" value="KAF1967655.1"/>
    <property type="molecule type" value="Genomic_DNA"/>
</dbReference>
<accession>A0A6A5URZ2</accession>
<organism evidence="1 2">
    <name type="scientific">Bimuria novae-zelandiae CBS 107.79</name>
    <dbReference type="NCBI Taxonomy" id="1447943"/>
    <lineage>
        <taxon>Eukaryota</taxon>
        <taxon>Fungi</taxon>
        <taxon>Dikarya</taxon>
        <taxon>Ascomycota</taxon>
        <taxon>Pezizomycotina</taxon>
        <taxon>Dothideomycetes</taxon>
        <taxon>Pleosporomycetidae</taxon>
        <taxon>Pleosporales</taxon>
        <taxon>Massarineae</taxon>
        <taxon>Didymosphaeriaceae</taxon>
        <taxon>Bimuria</taxon>
    </lineage>
</organism>